<gene>
    <name evidence="2" type="ORF">IAC52_03175</name>
</gene>
<reference evidence="2" key="1">
    <citation type="submission" date="2020-10" db="EMBL/GenBank/DDBJ databases">
        <authorList>
            <person name="Gilroy R."/>
        </authorList>
    </citation>
    <scope>NUCLEOTIDE SEQUENCE</scope>
    <source>
        <strain evidence="2">ChiGjej1B1-22543</strain>
    </source>
</reference>
<dbReference type="EMBL" id="DVMV01000022">
    <property type="protein sequence ID" value="HIU45282.1"/>
    <property type="molecule type" value="Genomic_DNA"/>
</dbReference>
<name>A0A9D1LNW1_9FIRM</name>
<organism evidence="2 3">
    <name type="scientific">Candidatus Alloenteromonas pullicola</name>
    <dbReference type="NCBI Taxonomy" id="2840784"/>
    <lineage>
        <taxon>Bacteria</taxon>
        <taxon>Bacillati</taxon>
        <taxon>Bacillota</taxon>
        <taxon>Bacillota incertae sedis</taxon>
        <taxon>Candidatus Alloenteromonas</taxon>
    </lineage>
</organism>
<evidence type="ECO:0000313" key="3">
    <source>
        <dbReference type="Proteomes" id="UP000824070"/>
    </source>
</evidence>
<feature type="transmembrane region" description="Helical" evidence="1">
    <location>
        <begin position="21"/>
        <end position="40"/>
    </location>
</feature>
<proteinExistence type="predicted"/>
<comment type="caution">
    <text evidence="2">The sequence shown here is derived from an EMBL/GenBank/DDBJ whole genome shotgun (WGS) entry which is preliminary data.</text>
</comment>
<evidence type="ECO:0000313" key="2">
    <source>
        <dbReference type="EMBL" id="HIU45282.1"/>
    </source>
</evidence>
<reference evidence="2" key="2">
    <citation type="journal article" date="2021" name="PeerJ">
        <title>Extensive microbial diversity within the chicken gut microbiome revealed by metagenomics and culture.</title>
        <authorList>
            <person name="Gilroy R."/>
            <person name="Ravi A."/>
            <person name="Getino M."/>
            <person name="Pursley I."/>
            <person name="Horton D.L."/>
            <person name="Alikhan N.F."/>
            <person name="Baker D."/>
            <person name="Gharbi K."/>
            <person name="Hall N."/>
            <person name="Watson M."/>
            <person name="Adriaenssens E.M."/>
            <person name="Foster-Nyarko E."/>
            <person name="Jarju S."/>
            <person name="Secka A."/>
            <person name="Antonio M."/>
            <person name="Oren A."/>
            <person name="Chaudhuri R.R."/>
            <person name="La Ragione R."/>
            <person name="Hildebrand F."/>
            <person name="Pallen M.J."/>
        </authorList>
    </citation>
    <scope>NUCLEOTIDE SEQUENCE</scope>
    <source>
        <strain evidence="2">ChiGjej1B1-22543</strain>
    </source>
</reference>
<protein>
    <submittedName>
        <fullName evidence="2">Uncharacterized protein</fullName>
    </submittedName>
</protein>
<accession>A0A9D1LNW1</accession>
<keyword evidence="1" id="KW-0472">Membrane</keyword>
<dbReference type="AlphaFoldDB" id="A0A9D1LNW1"/>
<evidence type="ECO:0000256" key="1">
    <source>
        <dbReference type="SAM" id="Phobius"/>
    </source>
</evidence>
<keyword evidence="1" id="KW-0812">Transmembrane</keyword>
<keyword evidence="1" id="KW-1133">Transmembrane helix</keyword>
<sequence length="300" mass="34130">MVILKSIGAFFTKLWRWIKETAWVQPLLIVGAIFAVIFSIPKITDWVQSMGFGSASRYYAAFQLNLEGETSDIFEFNTKADQATKAINDWSNFENTYDTYDEYIAAMQQSEENPIEKYGEKFFLVYVEGEGCTNCEAAQPGFEALQNYWGTRYIADDGRPFKMYTIFADEDSSNDDDYDIEDDQKAFNRYLDKFADNDFFSQAGGRLADETPYKINASIGDADYENFTNADHTSFSVPTVLLIDFSEQAFDLRSSRPGVSEVIFGVTGNDSNAKAELLLQMWNHTSNDITNPFTDYYVKG</sequence>
<dbReference type="Proteomes" id="UP000824070">
    <property type="component" value="Unassembled WGS sequence"/>
</dbReference>